<reference evidence="2 3" key="1">
    <citation type="submission" date="2017-02" db="EMBL/GenBank/DDBJ databases">
        <authorList>
            <person name="Peterson S.W."/>
        </authorList>
    </citation>
    <scope>NUCLEOTIDE SEQUENCE [LARGE SCALE GENOMIC DNA]</scope>
    <source>
        <strain evidence="2 3">DSM 24412</strain>
    </source>
</reference>
<feature type="transmembrane region" description="Helical" evidence="1">
    <location>
        <begin position="78"/>
        <end position="96"/>
    </location>
</feature>
<keyword evidence="3" id="KW-1185">Reference proteome</keyword>
<protein>
    <submittedName>
        <fullName evidence="2">Uncharacterized protein</fullName>
    </submittedName>
</protein>
<evidence type="ECO:0000256" key="1">
    <source>
        <dbReference type="SAM" id="Phobius"/>
    </source>
</evidence>
<evidence type="ECO:0000313" key="2">
    <source>
        <dbReference type="EMBL" id="SKC23756.1"/>
    </source>
</evidence>
<dbReference type="STRING" id="889453.SAMN03080601_03041"/>
<accession>A0A1T5HSV4</accession>
<organism evidence="2 3">
    <name type="scientific">Alkalitalea saponilacus</name>
    <dbReference type="NCBI Taxonomy" id="889453"/>
    <lineage>
        <taxon>Bacteria</taxon>
        <taxon>Pseudomonadati</taxon>
        <taxon>Bacteroidota</taxon>
        <taxon>Bacteroidia</taxon>
        <taxon>Marinilabiliales</taxon>
        <taxon>Marinilabiliaceae</taxon>
        <taxon>Alkalitalea</taxon>
    </lineage>
</organism>
<name>A0A1T5HSV4_9BACT</name>
<gene>
    <name evidence="2" type="ORF">SAMN03080601_03041</name>
</gene>
<dbReference type="AlphaFoldDB" id="A0A1T5HSV4"/>
<sequence length="220" mass="26144">MDRLTDFWIRNRTFIISILAFLLFMNLCGRIMLPPASQRTVIQEEPQIQTEPSDDGLIFREDRLNRRAVEQSNRNRSFMSLLFWLTALALTGYYLYRKGWLAKLLPQWVSYTASLMYQKNEERLLITLVISNRTRDSRTFREPELVFKRWFSARKFKIKNSLFPLTLMPGTSHSLTISVDQFYKKIPELNGFNRIGATIVCDNKKTYRTKTLHKWFVKKV</sequence>
<feature type="transmembrane region" description="Helical" evidence="1">
    <location>
        <begin position="12"/>
        <end position="33"/>
    </location>
</feature>
<keyword evidence="1" id="KW-1133">Transmembrane helix</keyword>
<evidence type="ECO:0000313" key="3">
    <source>
        <dbReference type="Proteomes" id="UP000191055"/>
    </source>
</evidence>
<dbReference type="OrthoDB" id="1118712at2"/>
<dbReference type="RefSeq" id="WP_079558714.1">
    <property type="nucleotide sequence ID" value="NZ_CP021904.1"/>
</dbReference>
<keyword evidence="1" id="KW-0812">Transmembrane</keyword>
<keyword evidence="1" id="KW-0472">Membrane</keyword>
<dbReference type="KEGG" id="asx:CDL62_09020"/>
<proteinExistence type="predicted"/>
<dbReference type="Proteomes" id="UP000191055">
    <property type="component" value="Unassembled WGS sequence"/>
</dbReference>
<dbReference type="EMBL" id="FUYV01000020">
    <property type="protein sequence ID" value="SKC23756.1"/>
    <property type="molecule type" value="Genomic_DNA"/>
</dbReference>